<dbReference type="GO" id="GO:0019264">
    <property type="term" value="P:glycine biosynthetic process from serine"/>
    <property type="evidence" value="ECO:0007669"/>
    <property type="project" value="InterPro"/>
</dbReference>
<dbReference type="CDD" id="cd00378">
    <property type="entry name" value="SHMT"/>
    <property type="match status" value="1"/>
</dbReference>
<dbReference type="Gene3D" id="3.90.1150.10">
    <property type="entry name" value="Aspartate Aminotransferase, domain 1"/>
    <property type="match status" value="1"/>
</dbReference>
<dbReference type="PANTHER" id="PTHR11680">
    <property type="entry name" value="SERINE HYDROXYMETHYLTRANSFERASE"/>
    <property type="match status" value="1"/>
</dbReference>
<comment type="pathway">
    <text evidence="3 11">One-carbon metabolism; tetrahydrofolate interconversion.</text>
</comment>
<comment type="subcellular location">
    <subcellularLocation>
        <location evidence="2">Cytoplasm</location>
    </subcellularLocation>
</comment>
<dbReference type="GO" id="GO:0035999">
    <property type="term" value="P:tetrahydrofolate interconversion"/>
    <property type="evidence" value="ECO:0007669"/>
    <property type="project" value="InterPro"/>
</dbReference>
<evidence type="ECO:0000256" key="3">
    <source>
        <dbReference type="ARBA" id="ARBA00004777"/>
    </source>
</evidence>
<dbReference type="InterPro" id="IPR019798">
    <property type="entry name" value="Ser_HO-MeTrfase_PLP_BS"/>
</dbReference>
<evidence type="ECO:0000256" key="8">
    <source>
        <dbReference type="ARBA" id="ARBA00022679"/>
    </source>
</evidence>
<keyword evidence="14" id="KW-1185">Reference proteome</keyword>
<dbReference type="NCBIfam" id="NF000586">
    <property type="entry name" value="PRK00011.1"/>
    <property type="match status" value="1"/>
</dbReference>
<dbReference type="PIRSF" id="PIRSF000412">
    <property type="entry name" value="SHMT"/>
    <property type="match status" value="1"/>
</dbReference>
<dbReference type="InterPro" id="IPR015421">
    <property type="entry name" value="PyrdxlP-dep_Trfase_major"/>
</dbReference>
<comment type="cofactor">
    <cofactor evidence="1 10 11">
        <name>pyridoxal 5'-phosphate</name>
        <dbReference type="ChEBI" id="CHEBI:597326"/>
    </cofactor>
</comment>
<comment type="similarity">
    <text evidence="4 11">Belongs to the SHMT family.</text>
</comment>
<keyword evidence="9 10" id="KW-0663">Pyridoxal phosphate</keyword>
<evidence type="ECO:0000313" key="13">
    <source>
        <dbReference type="EMBL" id="KAK1442018.1"/>
    </source>
</evidence>
<evidence type="ECO:0000313" key="14">
    <source>
        <dbReference type="Proteomes" id="UP001230268"/>
    </source>
</evidence>
<name>A0AAD8LIF8_BABGI</name>
<dbReference type="FunFam" id="3.40.640.10:FF:000001">
    <property type="entry name" value="Serine hydroxymethyltransferase"/>
    <property type="match status" value="1"/>
</dbReference>
<dbReference type="EMBL" id="JAVEPI010000004">
    <property type="protein sequence ID" value="KAK1442018.1"/>
    <property type="molecule type" value="Genomic_DNA"/>
</dbReference>
<evidence type="ECO:0000256" key="4">
    <source>
        <dbReference type="ARBA" id="ARBA00006376"/>
    </source>
</evidence>
<feature type="modified residue" description="N6-(pyridoxal phosphate)lysine" evidence="10">
    <location>
        <position position="247"/>
    </location>
</feature>
<dbReference type="AlphaFoldDB" id="A0AAD8LIF8"/>
<protein>
    <recommendedName>
        <fullName evidence="11">Serine hydroxymethyltransferase</fullName>
        <ecNumber evidence="11">2.1.2.1</ecNumber>
    </recommendedName>
</protein>
<dbReference type="HAMAP" id="MF_00051">
    <property type="entry name" value="SHMT"/>
    <property type="match status" value="1"/>
</dbReference>
<dbReference type="PROSITE" id="PS00096">
    <property type="entry name" value="SHMT"/>
    <property type="match status" value="1"/>
</dbReference>
<evidence type="ECO:0000256" key="6">
    <source>
        <dbReference type="ARBA" id="ARBA00022490"/>
    </source>
</evidence>
<evidence type="ECO:0000259" key="12">
    <source>
        <dbReference type="Pfam" id="PF00464"/>
    </source>
</evidence>
<evidence type="ECO:0000256" key="2">
    <source>
        <dbReference type="ARBA" id="ARBA00004496"/>
    </source>
</evidence>
<dbReference type="Gene3D" id="3.40.640.10">
    <property type="entry name" value="Type I PLP-dependent aspartate aminotransferase-like (Major domain)"/>
    <property type="match status" value="1"/>
</dbReference>
<sequence length="453" mass="49493">MTEERQIAMPSDLLPLKEVDPVMYGLIQEEAERQRDSIDLIASENYASVSVMQAMGSVFTNKYAEGYPGRRYYGGCDVVDKVESLCIQRALEAFNLDPNDWGVNVQPLSGTPANMAVYMGLLSPHDKIMGLRLSSGGHLTHGYHVGQKKISASSVYYSSLLYDVDKETGFLDYDKMEELAKAFCPKLIIAGASCYTRYWDYKRCREIADKVGAYLMADIAHISGLVAAGLHPSPFEHCHVVTSTTHKTLKGPRSGIIFYSKRPDETIETKINGAVFPCMQGGPHTNAIAALAVQLKVVSSPEWKVYAQRIVDNARALAAECEKRGFLVVTGGTDNHTVLLNLKPLCVNGSKVEHVANSANITINKSTVPGDVSAMNPSGVRLGTAAVTSRGACPADMEFIADGLLEVVGICKDIIEKSGLKIEDFKKEASNHPGIPALREKVAQWMKKFPMIR</sequence>
<dbReference type="GO" id="GO:0004372">
    <property type="term" value="F:glycine hydroxymethyltransferase activity"/>
    <property type="evidence" value="ECO:0007669"/>
    <property type="project" value="UniProtKB-EC"/>
</dbReference>
<keyword evidence="8 11" id="KW-0808">Transferase</keyword>
<dbReference type="PANTHER" id="PTHR11680:SF35">
    <property type="entry name" value="SERINE HYDROXYMETHYLTRANSFERASE 1"/>
    <property type="match status" value="1"/>
</dbReference>
<evidence type="ECO:0000256" key="5">
    <source>
        <dbReference type="ARBA" id="ARBA00011738"/>
    </source>
</evidence>
<evidence type="ECO:0000256" key="7">
    <source>
        <dbReference type="ARBA" id="ARBA00022563"/>
    </source>
</evidence>
<dbReference type="Pfam" id="PF00464">
    <property type="entry name" value="SHMT"/>
    <property type="match status" value="1"/>
</dbReference>
<dbReference type="EC" id="2.1.2.1" evidence="11"/>
<comment type="function">
    <text evidence="11">Interconversion of serine and glycine.</text>
</comment>
<reference evidence="13" key="1">
    <citation type="submission" date="2023-08" db="EMBL/GenBank/DDBJ databases">
        <title>Draft sequence of the Babesia gibsoni genome.</title>
        <authorList>
            <person name="Yamagishi J.Y."/>
            <person name="Xuan X.X."/>
        </authorList>
    </citation>
    <scope>NUCLEOTIDE SEQUENCE</scope>
    <source>
        <strain evidence="13">Azabu</strain>
    </source>
</reference>
<gene>
    <name evidence="13" type="ORF">BgAZ_400480</name>
</gene>
<feature type="domain" description="Serine hydroxymethyltransferase-like" evidence="12">
    <location>
        <begin position="16"/>
        <end position="402"/>
    </location>
</feature>
<evidence type="ECO:0000256" key="1">
    <source>
        <dbReference type="ARBA" id="ARBA00001933"/>
    </source>
</evidence>
<dbReference type="InterPro" id="IPR015424">
    <property type="entry name" value="PyrdxlP-dep_Trfase"/>
</dbReference>
<evidence type="ECO:0000256" key="10">
    <source>
        <dbReference type="PIRSR" id="PIRSR000412-50"/>
    </source>
</evidence>
<keyword evidence="7 11" id="KW-0554">One-carbon metabolism</keyword>
<dbReference type="InterPro" id="IPR015422">
    <property type="entry name" value="PyrdxlP-dep_Trfase_small"/>
</dbReference>
<evidence type="ECO:0000256" key="11">
    <source>
        <dbReference type="RuleBase" id="RU000585"/>
    </source>
</evidence>
<dbReference type="InterPro" id="IPR001085">
    <property type="entry name" value="Ser_HO-MeTrfase"/>
</dbReference>
<evidence type="ECO:0000256" key="9">
    <source>
        <dbReference type="ARBA" id="ARBA00022898"/>
    </source>
</evidence>
<proteinExistence type="inferred from homology"/>
<accession>A0AAD8LIF8</accession>
<organism evidence="13 14">
    <name type="scientific">Babesia gibsoni</name>
    <dbReference type="NCBI Taxonomy" id="33632"/>
    <lineage>
        <taxon>Eukaryota</taxon>
        <taxon>Sar</taxon>
        <taxon>Alveolata</taxon>
        <taxon>Apicomplexa</taxon>
        <taxon>Aconoidasida</taxon>
        <taxon>Piroplasmida</taxon>
        <taxon>Babesiidae</taxon>
        <taxon>Babesia</taxon>
    </lineage>
</organism>
<comment type="subunit">
    <text evidence="5">Homodimer.</text>
</comment>
<comment type="caution">
    <text evidence="13">The sequence shown here is derived from an EMBL/GenBank/DDBJ whole genome shotgun (WGS) entry which is preliminary data.</text>
</comment>
<dbReference type="SUPFAM" id="SSF53383">
    <property type="entry name" value="PLP-dependent transferases"/>
    <property type="match status" value="1"/>
</dbReference>
<dbReference type="InterPro" id="IPR049943">
    <property type="entry name" value="Ser_HO-MeTrfase-like"/>
</dbReference>
<dbReference type="InterPro" id="IPR039429">
    <property type="entry name" value="SHMT-like_dom"/>
</dbReference>
<dbReference type="Proteomes" id="UP001230268">
    <property type="component" value="Unassembled WGS sequence"/>
</dbReference>
<comment type="catalytic activity">
    <reaction evidence="11">
        <text>(6R)-5,10-methylene-5,6,7,8-tetrahydrofolate + glycine + H2O = (6S)-5,6,7,8-tetrahydrofolate + L-serine</text>
        <dbReference type="Rhea" id="RHEA:15481"/>
        <dbReference type="ChEBI" id="CHEBI:15377"/>
        <dbReference type="ChEBI" id="CHEBI:15636"/>
        <dbReference type="ChEBI" id="CHEBI:33384"/>
        <dbReference type="ChEBI" id="CHEBI:57305"/>
        <dbReference type="ChEBI" id="CHEBI:57453"/>
        <dbReference type="EC" id="2.1.2.1"/>
    </reaction>
</comment>
<keyword evidence="6" id="KW-0963">Cytoplasm</keyword>
<dbReference type="GO" id="GO:0030170">
    <property type="term" value="F:pyridoxal phosphate binding"/>
    <property type="evidence" value="ECO:0007669"/>
    <property type="project" value="InterPro"/>
</dbReference>
<dbReference type="GO" id="GO:0005739">
    <property type="term" value="C:mitochondrion"/>
    <property type="evidence" value="ECO:0007669"/>
    <property type="project" value="TreeGrafter"/>
</dbReference>